<protein>
    <submittedName>
        <fullName evidence="2">Gag-Pol poly</fullName>
    </submittedName>
</protein>
<evidence type="ECO:0000313" key="1">
    <source>
        <dbReference type="EMBL" id="PRW05739.1"/>
    </source>
</evidence>
<keyword evidence="3" id="KW-1185">Reference proteome</keyword>
<dbReference type="EMBL" id="LHPG02000001">
    <property type="protein sequence ID" value="PRW61569.1"/>
    <property type="molecule type" value="Genomic_DNA"/>
</dbReference>
<sequence>MTECKPLSTPLSTATKLTKDGEPLDTTAHGYSQLVGSLMYLSVCTRPDIAQAVGALARYMSAPNTAHWQAAKGVLRYIAGTTGFGITYGGNSLEAFCDADYAGDCDTRRSTTGYVFILGGSAISWSSRLQPTVAASTTEAEYMAAAYAIKEGLWLRTLLSDLGMRLDTITINADNQGAIKLLKNPVFSMRSKHIGVIYHFARERVIRKDISFKYIPTAKMVADALTKPLPAAKLAFCRTAMGIAGMEQ</sequence>
<dbReference type="PANTHER" id="PTHR11439:SF483">
    <property type="entry name" value="PEPTIDE SYNTHASE GLIP-LIKE, PUTATIVE (AFU_ORTHOLOGUE AFUA_3G12920)-RELATED"/>
    <property type="match status" value="1"/>
</dbReference>
<dbReference type="PANTHER" id="PTHR11439">
    <property type="entry name" value="GAG-POL-RELATED RETROTRANSPOSON"/>
    <property type="match status" value="1"/>
</dbReference>
<dbReference type="AlphaFoldDB" id="A0A2P6U5I4"/>
<name>A0A2P6U5I4_CHLSO</name>
<dbReference type="InterPro" id="IPR043502">
    <property type="entry name" value="DNA/RNA_pol_sf"/>
</dbReference>
<dbReference type="STRING" id="3076.A0A2P6U5I4"/>
<reference evidence="2 3" key="1">
    <citation type="journal article" date="2018" name="Plant J.">
        <title>Genome sequences of Chlorella sorokiniana UTEX 1602 and Micractinium conductrix SAG 241.80: implications to maltose excretion by a green alga.</title>
        <authorList>
            <person name="Arriola M.B."/>
            <person name="Velmurugan N."/>
            <person name="Zhang Y."/>
            <person name="Plunkett M.H."/>
            <person name="Hondzo H."/>
            <person name="Barney B.M."/>
        </authorList>
    </citation>
    <scope>NUCLEOTIDE SEQUENCE [LARGE SCALE GENOMIC DNA]</scope>
    <source>
        <strain evidence="2">1602</strain>
        <strain evidence="3">UTEX 1602</strain>
    </source>
</reference>
<accession>A0A2P6U5I4</accession>
<organism evidence="2 3">
    <name type="scientific">Chlorella sorokiniana</name>
    <name type="common">Freshwater green alga</name>
    <dbReference type="NCBI Taxonomy" id="3076"/>
    <lineage>
        <taxon>Eukaryota</taxon>
        <taxon>Viridiplantae</taxon>
        <taxon>Chlorophyta</taxon>
        <taxon>core chlorophytes</taxon>
        <taxon>Trebouxiophyceae</taxon>
        <taxon>Chlorellales</taxon>
        <taxon>Chlorellaceae</taxon>
        <taxon>Chlorella clade</taxon>
        <taxon>Chlorella</taxon>
    </lineage>
</organism>
<dbReference type="EMBL" id="LHPG02000106">
    <property type="protein sequence ID" value="PRW05739.1"/>
    <property type="molecule type" value="Genomic_DNA"/>
</dbReference>
<comment type="caution">
    <text evidence="2">The sequence shown here is derived from an EMBL/GenBank/DDBJ whole genome shotgun (WGS) entry which is preliminary data.</text>
</comment>
<dbReference type="OrthoDB" id="543212at2759"/>
<dbReference type="CDD" id="cd09272">
    <property type="entry name" value="RNase_HI_RT_Ty1"/>
    <property type="match status" value="1"/>
</dbReference>
<dbReference type="SUPFAM" id="SSF56672">
    <property type="entry name" value="DNA/RNA polymerases"/>
    <property type="match status" value="1"/>
</dbReference>
<proteinExistence type="predicted"/>
<reference evidence="2" key="2">
    <citation type="submission" date="2018-02" db="EMBL/GenBank/DDBJ databases">
        <authorList>
            <person name="Cohen D.B."/>
            <person name="Kent A.D."/>
        </authorList>
    </citation>
    <scope>NUCLEOTIDE SEQUENCE</scope>
    <source>
        <strain evidence="2">1602</strain>
    </source>
</reference>
<evidence type="ECO:0000313" key="2">
    <source>
        <dbReference type="EMBL" id="PRW61569.1"/>
    </source>
</evidence>
<evidence type="ECO:0000313" key="3">
    <source>
        <dbReference type="Proteomes" id="UP000239899"/>
    </source>
</evidence>
<dbReference type="Proteomes" id="UP000239899">
    <property type="component" value="Unassembled WGS sequence"/>
</dbReference>
<gene>
    <name evidence="2" type="ORF">C2E21_0026</name>
    <name evidence="1" type="ORF">C2E21_9577</name>
</gene>